<dbReference type="EMBL" id="JBGNUJ010000002">
    <property type="protein sequence ID" value="KAL3963163.1"/>
    <property type="molecule type" value="Genomic_DNA"/>
</dbReference>
<proteinExistence type="predicted"/>
<accession>A0ACC4E4A1</accession>
<organism evidence="1 2">
    <name type="scientific">Purpureocillium lilacinum</name>
    <name type="common">Paecilomyces lilacinus</name>
    <dbReference type="NCBI Taxonomy" id="33203"/>
    <lineage>
        <taxon>Eukaryota</taxon>
        <taxon>Fungi</taxon>
        <taxon>Dikarya</taxon>
        <taxon>Ascomycota</taxon>
        <taxon>Pezizomycotina</taxon>
        <taxon>Sordariomycetes</taxon>
        <taxon>Hypocreomycetidae</taxon>
        <taxon>Hypocreales</taxon>
        <taxon>Ophiocordycipitaceae</taxon>
        <taxon>Purpureocillium</taxon>
    </lineage>
</organism>
<sequence length="415" mass="46239">MLLHGLGLVLLVALAQLALCAEDFYKVLGVEKDATERQLKSAYRQLSKSSTRIRTRATRRHTKSSSRYPRRTRSCPTRRRGTSTTRAGTRASSSTSRAAGARAGTTTRSTSSRASSAGTGTLGTRTASRAEHNVEVRVEISLRDFYNGATTEFKWERQQICETCEGSGSADGEVEACGVCGSHGVRIVKQQLAPGMYQQMQMRCDACGGRGKTIRNKCPTCGGARVERKHNTVTLKVERGAARDSRVVYENEADASPDWVAGDLIVNLSEKDPSEDDNPDGLDGVYFRRKGDDLFWTEVLSLREAWMGGWSRNLTHLDAHVVRLGRPRGESVQPGHVRDGQGRGHAPLARGRRERIPHHRVWQPLRHLRGRAARPDGRRHARRLCRPVGQVARQERRRPAARQRQARRAPVRDEL</sequence>
<dbReference type="Proteomes" id="UP001638806">
    <property type="component" value="Unassembled WGS sequence"/>
</dbReference>
<evidence type="ECO:0000313" key="1">
    <source>
        <dbReference type="EMBL" id="KAL3963163.1"/>
    </source>
</evidence>
<name>A0ACC4E4A1_PURLI</name>
<keyword evidence="2" id="KW-1185">Reference proteome</keyword>
<reference evidence="1" key="1">
    <citation type="submission" date="2024-12" db="EMBL/GenBank/DDBJ databases">
        <title>Comparative genomics and development of molecular markers within Purpureocillium lilacinum and among Purpureocillium species.</title>
        <authorList>
            <person name="Yeh Z.-Y."/>
            <person name="Ni N.-T."/>
            <person name="Lo P.-H."/>
            <person name="Mushyakhwo K."/>
            <person name="Lin C.-F."/>
            <person name="Nai Y.-S."/>
        </authorList>
    </citation>
    <scope>NUCLEOTIDE SEQUENCE</scope>
    <source>
        <strain evidence="1">NCHU-NPUST-175</strain>
    </source>
</reference>
<protein>
    <submittedName>
        <fullName evidence="1">Uncharacterized protein</fullName>
    </submittedName>
</protein>
<comment type="caution">
    <text evidence="1">The sequence shown here is derived from an EMBL/GenBank/DDBJ whole genome shotgun (WGS) entry which is preliminary data.</text>
</comment>
<gene>
    <name evidence="1" type="ORF">ACCO45_000167</name>
</gene>
<evidence type="ECO:0000313" key="2">
    <source>
        <dbReference type="Proteomes" id="UP001638806"/>
    </source>
</evidence>